<dbReference type="AlphaFoldDB" id="A0A2S3VXC9"/>
<gene>
    <name evidence="1" type="ORF">KMAL_31160</name>
</gene>
<evidence type="ECO:0000313" key="1">
    <source>
        <dbReference type="EMBL" id="POF61258.1"/>
    </source>
</evidence>
<name>A0A2S3VXC9_9PROT</name>
<dbReference type="RefSeq" id="WP_110096451.1">
    <property type="nucleotide sequence ID" value="NZ_NKUE01000046.1"/>
</dbReference>
<proteinExistence type="predicted"/>
<protein>
    <submittedName>
        <fullName evidence="1">Uncharacterized protein</fullName>
    </submittedName>
</protein>
<organism evidence="1 2">
    <name type="scientific">Novacetimonas maltaceti</name>
    <dbReference type="NCBI Taxonomy" id="1203393"/>
    <lineage>
        <taxon>Bacteria</taxon>
        <taxon>Pseudomonadati</taxon>
        <taxon>Pseudomonadota</taxon>
        <taxon>Alphaproteobacteria</taxon>
        <taxon>Acetobacterales</taxon>
        <taxon>Acetobacteraceae</taxon>
        <taxon>Novacetimonas</taxon>
    </lineage>
</organism>
<accession>A0A2S3VXC9</accession>
<evidence type="ECO:0000313" key="2">
    <source>
        <dbReference type="Proteomes" id="UP000237344"/>
    </source>
</evidence>
<comment type="caution">
    <text evidence="1">The sequence shown here is derived from an EMBL/GenBank/DDBJ whole genome shotgun (WGS) entry which is preliminary data.</text>
</comment>
<reference evidence="1 2" key="1">
    <citation type="submission" date="2018-01" db="EMBL/GenBank/DDBJ databases">
        <title>Draft Genome Sequence of Komagataeibacter maltaceti LMG 1529, a Vinegar Producing Acetic Acid Bacterium Isolated from Malt Vinegar Brewery Acetifiers.</title>
        <authorList>
            <person name="Zhang Q."/>
            <person name="Hollensteiner J."/>
            <person name="Poehlein A."/>
            <person name="Daniel R."/>
        </authorList>
    </citation>
    <scope>NUCLEOTIDE SEQUENCE [LARGE SCALE GENOMIC DNA]</scope>
    <source>
        <strain evidence="1 2">LMG 1529</strain>
    </source>
</reference>
<dbReference type="EMBL" id="POTC01000091">
    <property type="protein sequence ID" value="POF61258.1"/>
    <property type="molecule type" value="Genomic_DNA"/>
</dbReference>
<sequence>MTAETQMERVRAAYNAARKRPNSPYGVLDGQWKKLQTDLNRCRHMEEGLNVTEKQRVPRIRKAALDRAEEFFVRVRDMDPAQFHTLWTPKAPPPPTPQQIAVGLVERLIKRGVDLQISYPSTLVISPASKLGQSERDSISAIKDLVIAEVKRRKDAWVV</sequence>
<keyword evidence="2" id="KW-1185">Reference proteome</keyword>
<dbReference type="Proteomes" id="UP000237344">
    <property type="component" value="Unassembled WGS sequence"/>
</dbReference>